<evidence type="ECO:0000313" key="2">
    <source>
        <dbReference type="EMBL" id="MDU9006986.1"/>
    </source>
</evidence>
<dbReference type="Pfam" id="PF11716">
    <property type="entry name" value="MDMPI_N"/>
    <property type="match status" value="1"/>
</dbReference>
<dbReference type="GO" id="GO:0016853">
    <property type="term" value="F:isomerase activity"/>
    <property type="evidence" value="ECO:0007669"/>
    <property type="project" value="UniProtKB-KW"/>
</dbReference>
<gene>
    <name evidence="2" type="ORF">QO231_24485</name>
</gene>
<feature type="domain" description="Mycothiol-dependent maleylpyruvate isomerase metal-binding" evidence="1">
    <location>
        <begin position="38"/>
        <end position="160"/>
    </location>
</feature>
<keyword evidence="3" id="KW-1185">Reference proteome</keyword>
<dbReference type="RefSeq" id="WP_316782450.1">
    <property type="nucleotide sequence ID" value="NZ_JASMWN010000039.1"/>
</dbReference>
<dbReference type="Proteomes" id="UP001255416">
    <property type="component" value="Unassembled WGS sequence"/>
</dbReference>
<sequence length="188" mass="20907">MTKRPEDIAARKALRARQGGGARYDAVTAPHDNRLLARRGAAYFARKLNELSDADLYGLSLCNGWTRAHLVAHVSHEARALAIALKSLREPLIAEEAEWKPDLALAATLPSRALRHLYDHSAKHLDVEWRDLPPDRWNMTLTTLGGDTVTARDTPMIRAEMVWRAAIDLGNGGRPTDVPRALRQHSAK</sequence>
<organism evidence="2 3">
    <name type="scientific">Sedimentitalea todarodis</name>
    <dbReference type="NCBI Taxonomy" id="1631240"/>
    <lineage>
        <taxon>Bacteria</taxon>
        <taxon>Pseudomonadati</taxon>
        <taxon>Pseudomonadota</taxon>
        <taxon>Alphaproteobacteria</taxon>
        <taxon>Rhodobacterales</taxon>
        <taxon>Paracoccaceae</taxon>
        <taxon>Sedimentitalea</taxon>
    </lineage>
</organism>
<dbReference type="EMBL" id="JASMWN010000039">
    <property type="protein sequence ID" value="MDU9006986.1"/>
    <property type="molecule type" value="Genomic_DNA"/>
</dbReference>
<name>A0ABU3VLD2_9RHOB</name>
<proteinExistence type="predicted"/>
<protein>
    <submittedName>
        <fullName evidence="2">Maleylpyruvate isomerase N-terminal domain-containing protein</fullName>
    </submittedName>
</protein>
<dbReference type="Gene3D" id="1.20.120.450">
    <property type="entry name" value="dinb family like domain"/>
    <property type="match status" value="1"/>
</dbReference>
<keyword evidence="2" id="KW-0413">Isomerase</keyword>
<accession>A0ABU3VLD2</accession>
<evidence type="ECO:0000313" key="3">
    <source>
        <dbReference type="Proteomes" id="UP001255416"/>
    </source>
</evidence>
<dbReference type="SUPFAM" id="SSF109854">
    <property type="entry name" value="DinB/YfiT-like putative metalloenzymes"/>
    <property type="match status" value="1"/>
</dbReference>
<dbReference type="InterPro" id="IPR024344">
    <property type="entry name" value="MDMPI_metal-binding"/>
</dbReference>
<dbReference type="InterPro" id="IPR017517">
    <property type="entry name" value="Maleyloyr_isom"/>
</dbReference>
<dbReference type="InterPro" id="IPR034660">
    <property type="entry name" value="DinB/YfiT-like"/>
</dbReference>
<comment type="caution">
    <text evidence="2">The sequence shown here is derived from an EMBL/GenBank/DDBJ whole genome shotgun (WGS) entry which is preliminary data.</text>
</comment>
<reference evidence="3" key="1">
    <citation type="submission" date="2023-05" db="EMBL/GenBank/DDBJ databases">
        <title>Sedimentitalea sp. nov. JM2-8.</title>
        <authorList>
            <person name="Huang J."/>
        </authorList>
    </citation>
    <scope>NUCLEOTIDE SEQUENCE [LARGE SCALE GENOMIC DNA]</scope>
    <source>
        <strain evidence="3">KHS03</strain>
    </source>
</reference>
<dbReference type="NCBIfam" id="TIGR03083">
    <property type="entry name" value="maleylpyruvate isomerase family mycothiol-dependent enzyme"/>
    <property type="match status" value="1"/>
</dbReference>
<evidence type="ECO:0000259" key="1">
    <source>
        <dbReference type="Pfam" id="PF11716"/>
    </source>
</evidence>